<dbReference type="GO" id="GO:0000049">
    <property type="term" value="F:tRNA binding"/>
    <property type="evidence" value="ECO:0007669"/>
    <property type="project" value="TreeGrafter"/>
</dbReference>
<dbReference type="InterPro" id="IPR002646">
    <property type="entry name" value="PolA_pol_head_dom"/>
</dbReference>
<comment type="caution">
    <text evidence="11">The sequence shown here is derived from an EMBL/GenBank/DDBJ whole genome shotgun (WGS) entry which is preliminary data.</text>
</comment>
<name>A0A9W6UUG9_9ACTN</name>
<evidence type="ECO:0000259" key="10">
    <source>
        <dbReference type="SMART" id="SM00471"/>
    </source>
</evidence>
<dbReference type="NCBIfam" id="TIGR00277">
    <property type="entry name" value="HDIG"/>
    <property type="match status" value="1"/>
</dbReference>
<dbReference type="Gene3D" id="1.10.3090.10">
    <property type="entry name" value="cca-adding enzyme, domain 2"/>
    <property type="match status" value="1"/>
</dbReference>
<dbReference type="PANTHER" id="PTHR46173">
    <property type="entry name" value="CCA TRNA NUCLEOTIDYLTRANSFERASE 1, MITOCHONDRIAL"/>
    <property type="match status" value="1"/>
</dbReference>
<feature type="region of interest" description="Disordered" evidence="9">
    <location>
        <begin position="491"/>
        <end position="523"/>
    </location>
</feature>
<evidence type="ECO:0000313" key="11">
    <source>
        <dbReference type="EMBL" id="GLW64621.1"/>
    </source>
</evidence>
<evidence type="ECO:0000256" key="9">
    <source>
        <dbReference type="SAM" id="MobiDB-lite"/>
    </source>
</evidence>
<dbReference type="GO" id="GO:0000166">
    <property type="term" value="F:nucleotide binding"/>
    <property type="evidence" value="ECO:0007669"/>
    <property type="project" value="UniProtKB-KW"/>
</dbReference>
<dbReference type="Pfam" id="PF12627">
    <property type="entry name" value="PolyA_pol_RNAbd"/>
    <property type="match status" value="1"/>
</dbReference>
<keyword evidence="3" id="KW-0819">tRNA processing</keyword>
<feature type="compositionally biased region" description="Polar residues" evidence="9">
    <location>
        <begin position="1"/>
        <end position="14"/>
    </location>
</feature>
<dbReference type="InterPro" id="IPR003607">
    <property type="entry name" value="HD/PDEase_dom"/>
</dbReference>
<feature type="domain" description="HD/PDEase" evidence="10">
    <location>
        <begin position="274"/>
        <end position="412"/>
    </location>
</feature>
<dbReference type="CDD" id="cd00077">
    <property type="entry name" value="HDc"/>
    <property type="match status" value="1"/>
</dbReference>
<gene>
    <name evidence="11" type="ORF">Arub01_28650</name>
</gene>
<dbReference type="RefSeq" id="WP_106259302.1">
    <property type="nucleotide sequence ID" value="NZ_BSRZ01000006.1"/>
</dbReference>
<dbReference type="NCBIfam" id="TIGR02692">
    <property type="entry name" value="tRNA_CCA_actino"/>
    <property type="match status" value="1"/>
</dbReference>
<dbReference type="Pfam" id="PF01743">
    <property type="entry name" value="PolyA_pol"/>
    <property type="match status" value="1"/>
</dbReference>
<dbReference type="SUPFAM" id="SSF81891">
    <property type="entry name" value="Poly A polymerase C-terminal region-like"/>
    <property type="match status" value="1"/>
</dbReference>
<feature type="region of interest" description="Disordered" evidence="9">
    <location>
        <begin position="1"/>
        <end position="21"/>
    </location>
</feature>
<feature type="coiled-coil region" evidence="8">
    <location>
        <begin position="400"/>
        <end position="434"/>
    </location>
</feature>
<keyword evidence="12" id="KW-1185">Reference proteome</keyword>
<accession>A0A9W6UUG9</accession>
<dbReference type="InterPro" id="IPR006675">
    <property type="entry name" value="HDIG_dom"/>
</dbReference>
<dbReference type="SUPFAM" id="SSF81301">
    <property type="entry name" value="Nucleotidyltransferase"/>
    <property type="match status" value="1"/>
</dbReference>
<reference evidence="11" key="1">
    <citation type="submission" date="2023-02" db="EMBL/GenBank/DDBJ databases">
        <title>Actinomadura rubrobrunea NBRC 14622.</title>
        <authorList>
            <person name="Ichikawa N."/>
            <person name="Sato H."/>
            <person name="Tonouchi N."/>
        </authorList>
    </citation>
    <scope>NUCLEOTIDE SEQUENCE</scope>
    <source>
        <strain evidence="11">NBRC 14622</strain>
    </source>
</reference>
<dbReference type="InterPro" id="IPR050264">
    <property type="entry name" value="Bact_CCA-adding_enz_type3_sf"/>
</dbReference>
<evidence type="ECO:0000256" key="1">
    <source>
        <dbReference type="ARBA" id="ARBA00001946"/>
    </source>
</evidence>
<keyword evidence="6" id="KW-0547">Nucleotide-binding</keyword>
<dbReference type="GO" id="GO:0046872">
    <property type="term" value="F:metal ion binding"/>
    <property type="evidence" value="ECO:0007669"/>
    <property type="project" value="UniProtKB-KW"/>
</dbReference>
<dbReference type="EMBL" id="BSRZ01000006">
    <property type="protein sequence ID" value="GLW64621.1"/>
    <property type="molecule type" value="Genomic_DNA"/>
</dbReference>
<dbReference type="Pfam" id="PF01966">
    <property type="entry name" value="HD"/>
    <property type="match status" value="1"/>
</dbReference>
<dbReference type="Proteomes" id="UP001165124">
    <property type="component" value="Unassembled WGS sequence"/>
</dbReference>
<sequence>MAVPDQNLTQQQSTPRARPSQAQRAAIAELLRRAAPLADELGERFRAAGHELALVGGPVRDALLRRAGKDLDFTTDAPPERILEIIRPWADHVWTIGIEFGTVGLRKGDHQLEITTYRSEAYDPKSRKPQVTYGSSLEEDLRRRDFAVNAMAARLPGREFVDPFGGLADLERKVLRTPGRPEDSFNDDPLRMLRAARFAAQLGFTVAPEVVRAMTEMADRIEIVSAERIRDELSKLVCGEHPRRGLALLVDTGLADRVLPELPKLRLEIDEHHRHKDVYEHSLIVLEQAIAQEEDGPDLVLRLAALLHDIGKPKTRRFEPGGRVSFHHHEVVGAKMARKRLTELRYPKDVVADVSRLVELHLRFHGYGTGEWTDSAVRRYVRDAGHLLPRLHKLTRADCTTRNRRKAERLRRTYDDLEARIERLAKEEELAKIRPELNGNDIQRILGITPGPLVGKAYKFLLDLRLDRGIIGREAATAELLRWAAAEGIPVPGSADASGPKEAADAGVASGDGEEAAGAGDRS</sequence>
<dbReference type="GO" id="GO:0016779">
    <property type="term" value="F:nucleotidyltransferase activity"/>
    <property type="evidence" value="ECO:0007669"/>
    <property type="project" value="UniProtKB-KW"/>
</dbReference>
<evidence type="ECO:0000256" key="6">
    <source>
        <dbReference type="ARBA" id="ARBA00022741"/>
    </source>
</evidence>
<organism evidence="11 12">
    <name type="scientific">Actinomadura rubrobrunea</name>
    <dbReference type="NCBI Taxonomy" id="115335"/>
    <lineage>
        <taxon>Bacteria</taxon>
        <taxon>Bacillati</taxon>
        <taxon>Actinomycetota</taxon>
        <taxon>Actinomycetes</taxon>
        <taxon>Streptosporangiales</taxon>
        <taxon>Thermomonosporaceae</taxon>
        <taxon>Actinomadura</taxon>
    </lineage>
</organism>
<comment type="cofactor">
    <cofactor evidence="1">
        <name>Mg(2+)</name>
        <dbReference type="ChEBI" id="CHEBI:18420"/>
    </cofactor>
</comment>
<keyword evidence="4" id="KW-0548">Nucleotidyltransferase</keyword>
<dbReference type="FunFam" id="1.10.3090.10:FF:000002">
    <property type="entry name" value="CCA tRNA nucleotidyltransferase"/>
    <property type="match status" value="1"/>
</dbReference>
<dbReference type="AlphaFoldDB" id="A0A9W6UUG9"/>
<dbReference type="SMART" id="SM00471">
    <property type="entry name" value="HDc"/>
    <property type="match status" value="1"/>
</dbReference>
<keyword evidence="8" id="KW-0175">Coiled coil</keyword>
<keyword evidence="2" id="KW-0808">Transferase</keyword>
<evidence type="ECO:0000256" key="5">
    <source>
        <dbReference type="ARBA" id="ARBA00022723"/>
    </source>
</evidence>
<dbReference type="CDD" id="cd05398">
    <property type="entry name" value="NT_ClassII-CCAase"/>
    <property type="match status" value="1"/>
</dbReference>
<dbReference type="InterPro" id="IPR043519">
    <property type="entry name" value="NT_sf"/>
</dbReference>
<evidence type="ECO:0000256" key="2">
    <source>
        <dbReference type="ARBA" id="ARBA00022679"/>
    </source>
</evidence>
<proteinExistence type="predicted"/>
<keyword evidence="5" id="KW-0479">Metal-binding</keyword>
<evidence type="ECO:0000256" key="3">
    <source>
        <dbReference type="ARBA" id="ARBA00022694"/>
    </source>
</evidence>
<keyword evidence="7" id="KW-0460">Magnesium</keyword>
<evidence type="ECO:0000256" key="4">
    <source>
        <dbReference type="ARBA" id="ARBA00022695"/>
    </source>
</evidence>
<dbReference type="Gene3D" id="3.30.460.10">
    <property type="entry name" value="Beta Polymerase, domain 2"/>
    <property type="match status" value="1"/>
</dbReference>
<dbReference type="InterPro" id="IPR032828">
    <property type="entry name" value="PolyA_RNA-bd"/>
</dbReference>
<evidence type="ECO:0000256" key="8">
    <source>
        <dbReference type="SAM" id="Coils"/>
    </source>
</evidence>
<evidence type="ECO:0000313" key="12">
    <source>
        <dbReference type="Proteomes" id="UP001165124"/>
    </source>
</evidence>
<dbReference type="InterPro" id="IPR014065">
    <property type="entry name" value="tRNA_adenylyltransferase"/>
</dbReference>
<dbReference type="GO" id="GO:0008033">
    <property type="term" value="P:tRNA processing"/>
    <property type="evidence" value="ECO:0007669"/>
    <property type="project" value="UniProtKB-KW"/>
</dbReference>
<dbReference type="PANTHER" id="PTHR46173:SF1">
    <property type="entry name" value="CCA TRNA NUCLEOTIDYLTRANSFERASE 1, MITOCHONDRIAL"/>
    <property type="match status" value="1"/>
</dbReference>
<evidence type="ECO:0000256" key="7">
    <source>
        <dbReference type="ARBA" id="ARBA00022842"/>
    </source>
</evidence>
<dbReference type="InterPro" id="IPR006674">
    <property type="entry name" value="HD_domain"/>
</dbReference>
<feature type="compositionally biased region" description="Low complexity" evidence="9">
    <location>
        <begin position="505"/>
        <end position="523"/>
    </location>
</feature>
<protein>
    <submittedName>
        <fullName evidence="11">CCA tRNA nucleotidyltransferase</fullName>
    </submittedName>
</protein>